<dbReference type="InterPro" id="IPR038665">
    <property type="entry name" value="Voltage-dep_anion_channel_sf"/>
</dbReference>
<dbReference type="PANTHER" id="PTHR37955:SF1">
    <property type="entry name" value="DEP DOMAIN-CONTAINING PROTEIN"/>
    <property type="match status" value="1"/>
</dbReference>
<reference evidence="6 7" key="1">
    <citation type="journal article" date="2013" name="Genome Announc.">
        <title>Complete Genome Sequence of the Solvent Producer Clostridium saccharobutylicum NCP262 (DSM 13864).</title>
        <authorList>
            <person name="Poehlein A."/>
            <person name="Hartwich K."/>
            <person name="Krabben P."/>
            <person name="Ehrenreich A."/>
            <person name="Liebl W."/>
            <person name="Durre P."/>
            <person name="Gottschalk G."/>
            <person name="Daniel R."/>
        </authorList>
    </citation>
    <scope>NUCLEOTIDE SEQUENCE [LARGE SCALE GENOMIC DNA]</scope>
    <source>
        <strain evidence="6">DSM 13864</strain>
    </source>
</reference>
<gene>
    <name evidence="6" type="ORF">CLSA_c26500</name>
</gene>
<feature type="transmembrane region" description="Helical" evidence="5">
    <location>
        <begin position="38"/>
        <end position="60"/>
    </location>
</feature>
<evidence type="ECO:0000256" key="3">
    <source>
        <dbReference type="ARBA" id="ARBA00022989"/>
    </source>
</evidence>
<dbReference type="PATRIC" id="fig|1345695.10.peg.1860"/>
<feature type="transmembrane region" description="Helical" evidence="5">
    <location>
        <begin position="132"/>
        <end position="150"/>
    </location>
</feature>
<dbReference type="GO" id="GO:0046583">
    <property type="term" value="F:monoatomic cation efflux transmembrane transporter activity"/>
    <property type="evidence" value="ECO:0007669"/>
    <property type="project" value="TreeGrafter"/>
</dbReference>
<dbReference type="eggNOG" id="COG1275">
    <property type="taxonomic scope" value="Bacteria"/>
</dbReference>
<name>U5MVF0_CLOSA</name>
<organism evidence="6 7">
    <name type="scientific">Clostridium saccharobutylicum DSM 13864</name>
    <dbReference type="NCBI Taxonomy" id="1345695"/>
    <lineage>
        <taxon>Bacteria</taxon>
        <taxon>Bacillati</taxon>
        <taxon>Bacillota</taxon>
        <taxon>Clostridia</taxon>
        <taxon>Eubacteriales</taxon>
        <taxon>Clostridiaceae</taxon>
        <taxon>Clostridium</taxon>
    </lineage>
</organism>
<dbReference type="GeneID" id="55475055"/>
<protein>
    <submittedName>
        <fullName evidence="6">C4-dicarboxylate transporter/malic acid transport protein</fullName>
    </submittedName>
</protein>
<keyword evidence="3 5" id="KW-1133">Transmembrane helix</keyword>
<dbReference type="InterPro" id="IPR052951">
    <property type="entry name" value="Tellurite_res_ion_channel"/>
</dbReference>
<dbReference type="KEGG" id="csb:CLSA_c26500"/>
<dbReference type="InterPro" id="IPR004695">
    <property type="entry name" value="SLAC1/Mae1/Ssu1/TehA"/>
</dbReference>
<evidence type="ECO:0000256" key="4">
    <source>
        <dbReference type="ARBA" id="ARBA00023136"/>
    </source>
</evidence>
<dbReference type="Proteomes" id="UP000017118">
    <property type="component" value="Chromosome"/>
</dbReference>
<dbReference type="Pfam" id="PF03595">
    <property type="entry name" value="SLAC1"/>
    <property type="match status" value="1"/>
</dbReference>
<dbReference type="PANTHER" id="PTHR37955">
    <property type="entry name" value="TELLURITE RESISTANCE PROTEIN TEHA"/>
    <property type="match status" value="1"/>
</dbReference>
<dbReference type="AlphaFoldDB" id="U5MVF0"/>
<dbReference type="HOGENOM" id="CLU_075737_1_0_9"/>
<dbReference type="CDD" id="cd09325">
    <property type="entry name" value="TDT_C4-dicarb_trans"/>
    <property type="match status" value="1"/>
</dbReference>
<dbReference type="EMBL" id="CP006721">
    <property type="protein sequence ID" value="AGX43621.1"/>
    <property type="molecule type" value="Genomic_DNA"/>
</dbReference>
<evidence type="ECO:0000313" key="7">
    <source>
        <dbReference type="Proteomes" id="UP000017118"/>
    </source>
</evidence>
<dbReference type="OrthoDB" id="309023at2"/>
<evidence type="ECO:0000256" key="5">
    <source>
        <dbReference type="SAM" id="Phobius"/>
    </source>
</evidence>
<dbReference type="GO" id="GO:0005886">
    <property type="term" value="C:plasma membrane"/>
    <property type="evidence" value="ECO:0007669"/>
    <property type="project" value="TreeGrafter"/>
</dbReference>
<feature type="transmembrane region" description="Helical" evidence="5">
    <location>
        <begin position="162"/>
        <end position="182"/>
    </location>
</feature>
<keyword evidence="7" id="KW-1185">Reference proteome</keyword>
<feature type="transmembrane region" description="Helical" evidence="5">
    <location>
        <begin position="248"/>
        <end position="269"/>
    </location>
</feature>
<proteinExistence type="predicted"/>
<comment type="subcellular location">
    <subcellularLocation>
        <location evidence="1">Membrane</location>
        <topology evidence="1">Multi-pass membrane protein</topology>
    </subcellularLocation>
</comment>
<feature type="transmembrane region" description="Helical" evidence="5">
    <location>
        <begin position="12"/>
        <end position="32"/>
    </location>
</feature>
<feature type="transmembrane region" description="Helical" evidence="5">
    <location>
        <begin position="99"/>
        <end position="120"/>
    </location>
</feature>
<feature type="transmembrane region" description="Helical" evidence="5">
    <location>
        <begin position="194"/>
        <end position="212"/>
    </location>
</feature>
<feature type="transmembrane region" description="Helical" evidence="5">
    <location>
        <begin position="218"/>
        <end position="236"/>
    </location>
</feature>
<feature type="transmembrane region" description="Helical" evidence="5">
    <location>
        <begin position="289"/>
        <end position="310"/>
    </location>
</feature>
<evidence type="ECO:0000256" key="2">
    <source>
        <dbReference type="ARBA" id="ARBA00022692"/>
    </source>
</evidence>
<evidence type="ECO:0000256" key="1">
    <source>
        <dbReference type="ARBA" id="ARBA00004141"/>
    </source>
</evidence>
<keyword evidence="4 5" id="KW-0472">Membrane</keyword>
<dbReference type="RefSeq" id="WP_022746769.1">
    <property type="nucleotide sequence ID" value="NC_022571.1"/>
</dbReference>
<feature type="transmembrane region" description="Helical" evidence="5">
    <location>
        <begin position="72"/>
        <end position="93"/>
    </location>
</feature>
<evidence type="ECO:0000313" key="6">
    <source>
        <dbReference type="EMBL" id="AGX43621.1"/>
    </source>
</evidence>
<keyword evidence="2 5" id="KW-0812">Transmembrane</keyword>
<accession>U5MVF0</accession>
<sequence>MKKKSLFQRLENLPVPILQTMVGLATLSNIYLTLGYTFIRHITMWMVTIILITYIVKIIFYFDTFKKEYSNTIYASIYSGFTMLTMILGSYYFDFNPLLGKGMWFIGICIHAIHILVFTYRNVIKGVNKDTFVPSWFVTYNGIMVSTAIGGVMNEPIIGKIIVYYGICIFVFIIPFMIYRLITTPVKDGMYHTKAILIAPSSLCVVGYLNYIKEPNLILLYGLYTAVILAVIFVLYKIPKFFSYSFTPAFAGLTFPMAIGIVASTKMSAFLTTEGYPVVGGIVKEICGIQIYITTAIFGFILYNFLKMLFGNCSCKK</sequence>
<dbReference type="Gene3D" id="1.50.10.150">
    <property type="entry name" value="Voltage-dependent anion channel"/>
    <property type="match status" value="1"/>
</dbReference>